<reference evidence="1 2" key="1">
    <citation type="journal article" date="2016" name="Viruses">
        <title>A Sequence-Independent Strategy for Amplification and Characterisation of Episomal Badnavirus Sequences Reveals Three Previously Uncharacterised Yam Badnaviruses.</title>
        <authorList>
            <person name="Bomer M."/>
            <person name="Turaki A.A."/>
            <person name="Silva G."/>
            <person name="Kumar P.L."/>
            <person name="Seal S.E."/>
        </authorList>
    </citation>
    <scope>NUCLEOTIDE SEQUENCE [LARGE SCALE GENOMIC DNA]</scope>
    <source>
        <strain evidence="1">DBALV-[3RT]</strain>
    </source>
</reference>
<dbReference type="Proteomes" id="UP000266285">
    <property type="component" value="Segment"/>
</dbReference>
<accession>A0A3G1E438</accession>
<dbReference type="EMBL" id="KX008573">
    <property type="protein sequence ID" value="ANV20883.1"/>
    <property type="molecule type" value="Genomic_DNA"/>
</dbReference>
<protein>
    <submittedName>
        <fullName evidence="1">ORF2 protein</fullName>
    </submittedName>
</protein>
<name>A0A3G1E438_9VIRU</name>
<evidence type="ECO:0000313" key="1">
    <source>
        <dbReference type="EMBL" id="ANV20883.1"/>
    </source>
</evidence>
<proteinExistence type="predicted"/>
<dbReference type="OrthoDB" id="28662at10239"/>
<sequence length="125" mass="13974">MSEELIRALKTVEHIEPPAVGFVRSYDYQNKLAGAVASTQKQNNTILQLFVQLFEKVAEVKADLEVIKKQLAAPTEREASDSLLDQVISKLGKLSLADKVPEKPGKLLVWKDPALIYKEELEKLS</sequence>
<dbReference type="RefSeq" id="YP_009506266.1">
    <property type="nucleotide sequence ID" value="NC_038381.1"/>
</dbReference>
<dbReference type="KEGG" id="vg:37617075"/>
<organism evidence="1 2">
    <name type="scientific">Dioscorea bacilliform AL virus</name>
    <dbReference type="NCBI Taxonomy" id="1619899"/>
    <lineage>
        <taxon>Viruses</taxon>
        <taxon>Riboviria</taxon>
        <taxon>Pararnavirae</taxon>
        <taxon>Artverviricota</taxon>
        <taxon>Revtraviricetes</taxon>
        <taxon>Ortervirales</taxon>
        <taxon>Caulimoviridae</taxon>
        <taxon>Badnavirus</taxon>
        <taxon>Badnavirus alphadioscoreae</taxon>
    </lineage>
</organism>
<dbReference type="GeneID" id="37617075"/>
<evidence type="ECO:0000313" key="2">
    <source>
        <dbReference type="Proteomes" id="UP000266285"/>
    </source>
</evidence>
<keyword evidence="2" id="KW-1185">Reference proteome</keyword>